<evidence type="ECO:0000313" key="4">
    <source>
        <dbReference type="Proteomes" id="UP000756921"/>
    </source>
</evidence>
<feature type="compositionally biased region" description="Pro residues" evidence="1">
    <location>
        <begin position="392"/>
        <end position="401"/>
    </location>
</feature>
<protein>
    <recommendedName>
        <fullName evidence="2">DUF7514 domain-containing protein</fullName>
    </recommendedName>
</protein>
<dbReference type="OrthoDB" id="5413703at2759"/>
<dbReference type="Pfam" id="PF24355">
    <property type="entry name" value="DUF7514"/>
    <property type="match status" value="1"/>
</dbReference>
<feature type="compositionally biased region" description="Basic and acidic residues" evidence="1">
    <location>
        <begin position="579"/>
        <end position="595"/>
    </location>
</feature>
<feature type="region of interest" description="Disordered" evidence="1">
    <location>
        <begin position="111"/>
        <end position="180"/>
    </location>
</feature>
<reference evidence="3" key="1">
    <citation type="journal article" date="2020" name="Mol. Plant Microbe Interact.">
        <title>Genome Sequence of the Biocontrol Agent Coniothyrium minitans strain Conio (IMI 134523).</title>
        <authorList>
            <person name="Patel D."/>
            <person name="Shittu T.A."/>
            <person name="Baroncelli R."/>
            <person name="Muthumeenakshi S."/>
            <person name="Osborne T.H."/>
            <person name="Janganan T.K."/>
            <person name="Sreenivasaprasad S."/>
        </authorList>
    </citation>
    <scope>NUCLEOTIDE SEQUENCE</scope>
    <source>
        <strain evidence="3">Conio</strain>
    </source>
</reference>
<dbReference type="Proteomes" id="UP000756921">
    <property type="component" value="Unassembled WGS sequence"/>
</dbReference>
<feature type="region of interest" description="Disordered" evidence="1">
    <location>
        <begin position="557"/>
        <end position="614"/>
    </location>
</feature>
<dbReference type="PANTHER" id="PTHR39611:SF1">
    <property type="entry name" value="HYDROXYPROLINE-RICH GLYCOPROTEIN DZ-HRGP"/>
    <property type="match status" value="1"/>
</dbReference>
<gene>
    <name evidence="3" type="ORF">PMIN01_03447</name>
</gene>
<feature type="compositionally biased region" description="Pro residues" evidence="1">
    <location>
        <begin position="116"/>
        <end position="127"/>
    </location>
</feature>
<dbReference type="AlphaFoldDB" id="A0A9P6GMJ0"/>
<evidence type="ECO:0000256" key="1">
    <source>
        <dbReference type="SAM" id="MobiDB-lite"/>
    </source>
</evidence>
<feature type="region of interest" description="Disordered" evidence="1">
    <location>
        <begin position="381"/>
        <end position="536"/>
    </location>
</feature>
<evidence type="ECO:0000313" key="3">
    <source>
        <dbReference type="EMBL" id="KAF9738164.1"/>
    </source>
</evidence>
<proteinExistence type="predicted"/>
<dbReference type="PANTHER" id="PTHR39611">
    <property type="entry name" value="HYDROXYPROLINE-RICH GLYCOPROTEIN DZ-HRGP-RELATED"/>
    <property type="match status" value="1"/>
</dbReference>
<accession>A0A9P6GMJ0</accession>
<feature type="compositionally biased region" description="Polar residues" evidence="1">
    <location>
        <begin position="129"/>
        <end position="141"/>
    </location>
</feature>
<feature type="compositionally biased region" description="Polar residues" evidence="1">
    <location>
        <begin position="512"/>
        <end position="523"/>
    </location>
</feature>
<evidence type="ECO:0000259" key="2">
    <source>
        <dbReference type="Pfam" id="PF24355"/>
    </source>
</evidence>
<sequence>MDSSYGSQPDPRQAPYSSSYDPRPYHPSSYQQDASIREPQRPRSPASSKATNDGYAQPYHQPLQQPLHNALNNAFDKSDSAGKVDPELIAQITAEVKKSVLDEIKLGMGVTAQQPVAPPQQPYPPQSPISMTSIPSRNVCTPPSPKQADLSSHGSVSPDTLSHDPLFHGAGDTPTPRHERNAPVDIAHQHSIPRPAAPPRMPTDSDLTPIERRWQHLFDLQGQPTPRLGEFLRGLAIHLIDDYEPKKSLVISPSKMLRFYNDVELTEEIYPWDTIFGKLPYSTLCKIYRDMRCEHHLIQEHTAAQPDIPALTPLGFQEWMIAMTQAYPDAEYERLSRAVLDMPISNADDCKERFPKELPRRLFPRIENLQAQQRCAAALSPEGVGPLRRAPTFPPPPPPPMSQSASVPPSLERERSPYTSRPDPRAVVSEDEDHVPISMPIERERKPYAAAPGGGKVYEDDKTHGTSSDAPLREQRRRTQSTASQYPYVPPADPSQYPRSAIQTNGRRRRSPSFSNYGKSSDSNVRDMSGAYYNSNMYGEDEENRWFAKDADMRREWAARQADHSNAGHRRRSTTGADSAHDSQSRSAYDDDHYRGRNGSNGYDGRSGYDSRRC</sequence>
<organism evidence="3 4">
    <name type="scientific">Paraphaeosphaeria minitans</name>
    <dbReference type="NCBI Taxonomy" id="565426"/>
    <lineage>
        <taxon>Eukaryota</taxon>
        <taxon>Fungi</taxon>
        <taxon>Dikarya</taxon>
        <taxon>Ascomycota</taxon>
        <taxon>Pezizomycotina</taxon>
        <taxon>Dothideomycetes</taxon>
        <taxon>Pleosporomycetidae</taxon>
        <taxon>Pleosporales</taxon>
        <taxon>Massarineae</taxon>
        <taxon>Didymosphaeriaceae</taxon>
        <taxon>Paraphaeosphaeria</taxon>
    </lineage>
</organism>
<feature type="domain" description="DUF7514" evidence="2">
    <location>
        <begin position="216"/>
        <end position="378"/>
    </location>
</feature>
<feature type="region of interest" description="Disordered" evidence="1">
    <location>
        <begin position="1"/>
        <end position="81"/>
    </location>
</feature>
<feature type="compositionally biased region" description="Polar residues" evidence="1">
    <location>
        <begin position="149"/>
        <end position="160"/>
    </location>
</feature>
<keyword evidence="4" id="KW-1185">Reference proteome</keyword>
<feature type="compositionally biased region" description="Low complexity" evidence="1">
    <location>
        <begin position="57"/>
        <end position="68"/>
    </location>
</feature>
<dbReference type="InterPro" id="IPR055936">
    <property type="entry name" value="DUF7514"/>
</dbReference>
<name>A0A9P6GMJ0_9PLEO</name>
<comment type="caution">
    <text evidence="3">The sequence shown here is derived from an EMBL/GenBank/DDBJ whole genome shotgun (WGS) entry which is preliminary data.</text>
</comment>
<dbReference type="EMBL" id="WJXW01000003">
    <property type="protein sequence ID" value="KAF9738164.1"/>
    <property type="molecule type" value="Genomic_DNA"/>
</dbReference>